<dbReference type="EMBL" id="JH001248">
    <property type="protein sequence ID" value="EGW10863.1"/>
    <property type="molecule type" value="Genomic_DNA"/>
</dbReference>
<dbReference type="Proteomes" id="UP000001075">
    <property type="component" value="Unassembled WGS sequence"/>
</dbReference>
<dbReference type="STRING" id="10029.G3I4F9"/>
<feature type="transmembrane region" description="Helical" evidence="1">
    <location>
        <begin position="53"/>
        <end position="74"/>
    </location>
</feature>
<accession>G3I4F9</accession>
<evidence type="ECO:0000313" key="3">
    <source>
        <dbReference type="Proteomes" id="UP000001075"/>
    </source>
</evidence>
<dbReference type="PANTHER" id="PTHR22696:SF1">
    <property type="entry name" value="E3 UBIQUITIN-PROTEIN LIGASE RNF26"/>
    <property type="match status" value="1"/>
</dbReference>
<gene>
    <name evidence="2" type="ORF">I79_018337</name>
</gene>
<dbReference type="GO" id="GO:0006511">
    <property type="term" value="P:ubiquitin-dependent protein catabolic process"/>
    <property type="evidence" value="ECO:0007669"/>
    <property type="project" value="TreeGrafter"/>
</dbReference>
<organism evidence="2 3">
    <name type="scientific">Cricetulus griseus</name>
    <name type="common">Chinese hamster</name>
    <name type="synonym">Cricetulus barabensis griseus</name>
    <dbReference type="NCBI Taxonomy" id="10029"/>
    <lineage>
        <taxon>Eukaryota</taxon>
        <taxon>Metazoa</taxon>
        <taxon>Chordata</taxon>
        <taxon>Craniata</taxon>
        <taxon>Vertebrata</taxon>
        <taxon>Euteleostomi</taxon>
        <taxon>Mammalia</taxon>
        <taxon>Eutheria</taxon>
        <taxon>Euarchontoglires</taxon>
        <taxon>Glires</taxon>
        <taxon>Rodentia</taxon>
        <taxon>Myomorpha</taxon>
        <taxon>Muroidea</taxon>
        <taxon>Cricetidae</taxon>
        <taxon>Cricetinae</taxon>
        <taxon>Cricetulus</taxon>
    </lineage>
</organism>
<keyword evidence="1" id="KW-1133">Transmembrane helix</keyword>
<dbReference type="GO" id="GO:0061630">
    <property type="term" value="F:ubiquitin protein ligase activity"/>
    <property type="evidence" value="ECO:0007669"/>
    <property type="project" value="TreeGrafter"/>
</dbReference>
<reference evidence="3" key="1">
    <citation type="journal article" date="2011" name="Nat. Biotechnol.">
        <title>The genomic sequence of the Chinese hamster ovary (CHO)-K1 cell line.</title>
        <authorList>
            <person name="Xu X."/>
            <person name="Nagarajan H."/>
            <person name="Lewis N.E."/>
            <person name="Pan S."/>
            <person name="Cai Z."/>
            <person name="Liu X."/>
            <person name="Chen W."/>
            <person name="Xie M."/>
            <person name="Wang W."/>
            <person name="Hammond S."/>
            <person name="Andersen M.R."/>
            <person name="Neff N."/>
            <person name="Passarelli B."/>
            <person name="Koh W."/>
            <person name="Fan H.C."/>
            <person name="Wang J."/>
            <person name="Gui Y."/>
            <person name="Lee K.H."/>
            <person name="Betenbaugh M.J."/>
            <person name="Quake S.R."/>
            <person name="Famili I."/>
            <person name="Palsson B.O."/>
            <person name="Wang J."/>
        </authorList>
    </citation>
    <scope>NUCLEOTIDE SEQUENCE [LARGE SCALE GENOMIC DNA]</scope>
    <source>
        <strain evidence="3">CHO K1 cell line</strain>
    </source>
</reference>
<dbReference type="PANTHER" id="PTHR22696">
    <property type="entry name" value="E3 UBIQUITIN-PROTEIN LIGASE RNF26"/>
    <property type="match status" value="1"/>
</dbReference>
<keyword evidence="1" id="KW-0812">Transmembrane</keyword>
<evidence type="ECO:0000256" key="1">
    <source>
        <dbReference type="SAM" id="Phobius"/>
    </source>
</evidence>
<sequence length="76" mass="8400">MEAVFLVVNRVGLVLNLLTFVLDLNFLLLSSLLTTLAWLLAFIYNLPHTACDICAIAMSLVTYVINSLVNICLIDT</sequence>
<dbReference type="InParanoid" id="G3I4F9"/>
<keyword evidence="1" id="KW-0472">Membrane</keyword>
<evidence type="ECO:0000313" key="2">
    <source>
        <dbReference type="EMBL" id="EGW10863.1"/>
    </source>
</evidence>
<proteinExistence type="predicted"/>
<dbReference type="GO" id="GO:0016567">
    <property type="term" value="P:protein ubiquitination"/>
    <property type="evidence" value="ECO:0007669"/>
    <property type="project" value="TreeGrafter"/>
</dbReference>
<name>G3I4F9_CRIGR</name>
<dbReference type="AlphaFoldDB" id="G3I4F9"/>
<protein>
    <submittedName>
        <fullName evidence="2">RING finger protein 26</fullName>
    </submittedName>
</protein>